<dbReference type="Proteomes" id="UP000249130">
    <property type="component" value="Unassembled WGS sequence"/>
</dbReference>
<organism evidence="3 4">
    <name type="scientific">Rhodoplanes roseus</name>
    <dbReference type="NCBI Taxonomy" id="29409"/>
    <lineage>
        <taxon>Bacteria</taxon>
        <taxon>Pseudomonadati</taxon>
        <taxon>Pseudomonadota</taxon>
        <taxon>Alphaproteobacteria</taxon>
        <taxon>Hyphomicrobiales</taxon>
        <taxon>Nitrobacteraceae</taxon>
        <taxon>Rhodoplanes</taxon>
    </lineage>
</organism>
<dbReference type="RefSeq" id="WP_111420204.1">
    <property type="nucleotide sequence ID" value="NZ_NPEX01000117.1"/>
</dbReference>
<dbReference type="InterPro" id="IPR013656">
    <property type="entry name" value="PAS_4"/>
</dbReference>
<evidence type="ECO:0000256" key="1">
    <source>
        <dbReference type="SAM" id="MobiDB-lite"/>
    </source>
</evidence>
<name>A0A327KZ78_9BRAD</name>
<dbReference type="Pfam" id="PF08448">
    <property type="entry name" value="PAS_4"/>
    <property type="match status" value="1"/>
</dbReference>
<feature type="domain" description="PAS fold-4" evidence="2">
    <location>
        <begin position="22"/>
        <end position="122"/>
    </location>
</feature>
<evidence type="ECO:0000313" key="4">
    <source>
        <dbReference type="Proteomes" id="UP000249130"/>
    </source>
</evidence>
<dbReference type="EMBL" id="NPEX01000117">
    <property type="protein sequence ID" value="RAI42925.1"/>
    <property type="molecule type" value="Genomic_DNA"/>
</dbReference>
<accession>A0A327KZ78</accession>
<protein>
    <recommendedName>
        <fullName evidence="2">PAS fold-4 domain-containing protein</fullName>
    </recommendedName>
</protein>
<proteinExistence type="predicted"/>
<dbReference type="OrthoDB" id="9812260at2"/>
<gene>
    <name evidence="3" type="ORF">CH341_16965</name>
</gene>
<reference evidence="3 4" key="1">
    <citation type="submission" date="2017-07" db="EMBL/GenBank/DDBJ databases">
        <title>Draft Genome Sequences of Select Purple Nonsulfur Bacteria.</title>
        <authorList>
            <person name="Lasarre B."/>
            <person name="Mckinlay J.B."/>
        </authorList>
    </citation>
    <scope>NUCLEOTIDE SEQUENCE [LARGE SCALE GENOMIC DNA]</scope>
    <source>
        <strain evidence="3 4">DSM 5909</strain>
    </source>
</reference>
<comment type="caution">
    <text evidence="3">The sequence shown here is derived from an EMBL/GenBank/DDBJ whole genome shotgun (WGS) entry which is preliminary data.</text>
</comment>
<feature type="region of interest" description="Disordered" evidence="1">
    <location>
        <begin position="171"/>
        <end position="191"/>
    </location>
</feature>
<evidence type="ECO:0000313" key="3">
    <source>
        <dbReference type="EMBL" id="RAI42925.1"/>
    </source>
</evidence>
<keyword evidence="4" id="KW-1185">Reference proteome</keyword>
<sequence>MWNLERLEQSLPDLLAEKLVTIAQLSKSGEIQQVNRAWRRFGLANGLRLFGAGVGENYFQFSLPDQVEAFTRIVTGDQDEMTLLYPCHSPPQVRWMLMVAAPLELRAGTGLIIVHVDVTEEVEKWFSPCLLFSEPLHISEGSGARPLLRVLEFAVSSAIGMERVRTFWERAGHSDPADGPEAAGRLRPRRR</sequence>
<dbReference type="AlphaFoldDB" id="A0A327KZ78"/>
<evidence type="ECO:0000259" key="2">
    <source>
        <dbReference type="Pfam" id="PF08448"/>
    </source>
</evidence>